<protein>
    <submittedName>
        <fullName evidence="2">Putative transferase</fullName>
    </submittedName>
</protein>
<sequence length="412" mass="48414">MNKYEERYQEDLSKNDFEKLINRRYLSDKELQVEYVKKGTVLPPKVFEMKLSNKLGLQKALHGKGGVVDSKGNYVELSEQKAVGMRNRVYGSYKFNHKNLAIRNEKVIYLNYFINQWGHFLLDVVGRLWYPLLKDTDTKLDYTCYAGTETKLEGNYLEFLELLGIDKSRLILINRPTQFSEIIIPESSILPGEYYTKEYKMLFNSLVANVKLDNNLESKKIYCSRARLDLAKGKEFGENGIEKVFLKNGYTPVYMETMSLKEQIRTLLSATTIVLTSGSLAHNLLFINNKINVFILNKTYRVNLHQFLINKISEASVSFVDIYRSPLPILYGYGPFLMDITKPLVNFFEDSGFTYDSGTILDKTDYFKFYLKWLWSYKFFLFRLNHIKEGNSEFEKSFKIIRRYYKMGRQYE</sequence>
<dbReference type="EMBL" id="CR931684">
    <property type="protein sequence ID" value="CAI33842.1"/>
    <property type="molecule type" value="Genomic_DNA"/>
</dbReference>
<dbReference type="InterPro" id="IPR024698">
    <property type="entry name" value="Caps_psacc_synth_Cps23fI-typ"/>
</dbReference>
<dbReference type="Pfam" id="PF04577">
    <property type="entry name" value="Glyco_transf_61"/>
    <property type="match status" value="1"/>
</dbReference>
<accession>Q4K0H7</accession>
<proteinExistence type="predicted"/>
<dbReference type="InterPro" id="IPR049625">
    <property type="entry name" value="Glyco_transf_61_cat"/>
</dbReference>
<dbReference type="RefSeq" id="WP_050224258.1">
    <property type="nucleotide sequence ID" value="NZ_CAXKUL010000002.1"/>
</dbReference>
<reference evidence="2" key="1">
    <citation type="journal article" date="2006" name="PLoS Genet.">
        <title>Genetic analysis of the capsular biosynthetic locus from all 90 pneumococcal serotypes.</title>
        <authorList>
            <person name="Bentley S.D."/>
            <person name="Aanensen D.M."/>
            <person name="Mavroidi A."/>
            <person name="Saunders D."/>
            <person name="Rabbinowitsch E."/>
            <person name="Collins M."/>
            <person name="Donohoe K."/>
            <person name="Harris D."/>
            <person name="Murphy L."/>
            <person name="Quail M.A."/>
            <person name="Samuel G."/>
            <person name="Skovsted I.C."/>
            <person name="Kaltoft M.S."/>
            <person name="Barrell B."/>
            <person name="Reeves P.R."/>
            <person name="Parkhill J."/>
            <person name="Spratt B.G."/>
        </authorList>
    </citation>
    <scope>NUCLEOTIDE SEQUENCE</scope>
    <source>
        <strain evidence="2">1039/41</strain>
    </source>
</reference>
<keyword evidence="2" id="KW-0808">Transferase</keyword>
<evidence type="ECO:0000313" key="2">
    <source>
        <dbReference type="EMBL" id="CAI33842.1"/>
    </source>
</evidence>
<dbReference type="PIRSF" id="PIRSF030158">
    <property type="entry name" value="UCP030158"/>
    <property type="match status" value="1"/>
</dbReference>
<dbReference type="AlphaFoldDB" id="Q4K0H7"/>
<dbReference type="GO" id="GO:0016757">
    <property type="term" value="F:glycosyltransferase activity"/>
    <property type="evidence" value="ECO:0007669"/>
    <property type="project" value="InterPro"/>
</dbReference>
<gene>
    <name evidence="2" type="primary">wchW</name>
    <name evidence="2" type="ORF">SPC23B_0012</name>
</gene>
<name>Q4K0H7_STREE</name>
<evidence type="ECO:0000259" key="1">
    <source>
        <dbReference type="Pfam" id="PF04577"/>
    </source>
</evidence>
<feature type="domain" description="Glycosyltransferase 61 catalytic" evidence="1">
    <location>
        <begin position="117"/>
        <end position="291"/>
    </location>
</feature>
<organism evidence="2">
    <name type="scientific">Streptococcus pneumoniae</name>
    <dbReference type="NCBI Taxonomy" id="1313"/>
    <lineage>
        <taxon>Bacteria</taxon>
        <taxon>Bacillati</taxon>
        <taxon>Bacillota</taxon>
        <taxon>Bacilli</taxon>
        <taxon>Lactobacillales</taxon>
        <taxon>Streptococcaceae</taxon>
        <taxon>Streptococcus</taxon>
    </lineage>
</organism>